<sequence length="209" mass="23237">MKIKVLNKEGKETGKSVELSEEVFGVEPNQHVVWLDVKHYLANQRQGTHKSKERAEVSRSTKKLVRQKGSGGARHGSAKSPTYVGGGTVFGPRPRDYDFKLNKKIKVLARKSVLSARVAENNLIIVEDFNMESPKTKAYIQFLNALSLAGKKTLFVVNGGENNLYLSARNIPKTKVVDKDSVNTYDLINTEIILLAESTVSHLESILKD</sequence>
<evidence type="ECO:0000256" key="1">
    <source>
        <dbReference type="ARBA" id="ARBA00010528"/>
    </source>
</evidence>
<dbReference type="PANTHER" id="PTHR10746">
    <property type="entry name" value="50S RIBOSOMAL PROTEIN L4"/>
    <property type="match status" value="1"/>
</dbReference>
<dbReference type="EMBL" id="RJUF01000001">
    <property type="protein sequence ID" value="MCP9761405.1"/>
    <property type="molecule type" value="Genomic_DNA"/>
</dbReference>
<evidence type="ECO:0000256" key="3">
    <source>
        <dbReference type="ARBA" id="ARBA00023274"/>
    </source>
</evidence>
<comment type="subunit">
    <text evidence="5">Part of the 50S ribosomal subunit.</text>
</comment>
<dbReference type="Pfam" id="PF00573">
    <property type="entry name" value="Ribosomal_L4"/>
    <property type="match status" value="1"/>
</dbReference>
<dbReference type="GO" id="GO:1990904">
    <property type="term" value="C:ribonucleoprotein complex"/>
    <property type="evidence" value="ECO:0007669"/>
    <property type="project" value="UniProtKB-KW"/>
</dbReference>
<dbReference type="SUPFAM" id="SSF52166">
    <property type="entry name" value="Ribosomal protein L4"/>
    <property type="match status" value="1"/>
</dbReference>
<dbReference type="PANTHER" id="PTHR10746:SF6">
    <property type="entry name" value="LARGE RIBOSOMAL SUBUNIT PROTEIN UL4M"/>
    <property type="match status" value="1"/>
</dbReference>
<comment type="function">
    <text evidence="5">One of the primary rRNA binding proteins, this protein initially binds near the 5'-end of the 23S rRNA. It is important during the early stages of 50S assembly. It makes multiple contacts with different domains of the 23S rRNA in the assembled 50S subunit and ribosome.</text>
</comment>
<keyword evidence="5" id="KW-0694">RNA-binding</keyword>
<organism evidence="7 8">
    <name type="scientific">Lacihabitans soyangensis</name>
    <dbReference type="NCBI Taxonomy" id="869394"/>
    <lineage>
        <taxon>Bacteria</taxon>
        <taxon>Pseudomonadati</taxon>
        <taxon>Bacteroidota</taxon>
        <taxon>Cytophagia</taxon>
        <taxon>Cytophagales</taxon>
        <taxon>Leadbetterellaceae</taxon>
        <taxon>Lacihabitans</taxon>
    </lineage>
</organism>
<dbReference type="RefSeq" id="WP_255035140.1">
    <property type="nucleotide sequence ID" value="NZ_RJUF01000001.1"/>
</dbReference>
<keyword evidence="2 5" id="KW-0689">Ribosomal protein</keyword>
<evidence type="ECO:0000256" key="4">
    <source>
        <dbReference type="ARBA" id="ARBA00035244"/>
    </source>
</evidence>
<dbReference type="InterPro" id="IPR023574">
    <property type="entry name" value="Ribosomal_uL4_dom_sf"/>
</dbReference>
<dbReference type="GO" id="GO:0003735">
    <property type="term" value="F:structural constituent of ribosome"/>
    <property type="evidence" value="ECO:0007669"/>
    <property type="project" value="InterPro"/>
</dbReference>
<evidence type="ECO:0000256" key="5">
    <source>
        <dbReference type="HAMAP-Rule" id="MF_01328"/>
    </source>
</evidence>
<comment type="function">
    <text evidence="5">Forms part of the polypeptide exit tunnel.</text>
</comment>
<keyword evidence="8" id="KW-1185">Reference proteome</keyword>
<protein>
    <recommendedName>
        <fullName evidence="4 5">Large ribosomal subunit protein uL4</fullName>
    </recommendedName>
</protein>
<feature type="region of interest" description="Disordered" evidence="6">
    <location>
        <begin position="45"/>
        <end position="87"/>
    </location>
</feature>
<evidence type="ECO:0000313" key="8">
    <source>
        <dbReference type="Proteomes" id="UP001204144"/>
    </source>
</evidence>
<name>A0AAE3GZA6_9BACT</name>
<proteinExistence type="inferred from homology"/>
<comment type="similarity">
    <text evidence="1 5">Belongs to the universal ribosomal protein uL4 family.</text>
</comment>
<gene>
    <name evidence="5" type="primary">rplD</name>
    <name evidence="7" type="ORF">EGI31_00450</name>
</gene>
<dbReference type="GO" id="GO:0019843">
    <property type="term" value="F:rRNA binding"/>
    <property type="evidence" value="ECO:0007669"/>
    <property type="project" value="UniProtKB-UniRule"/>
</dbReference>
<dbReference type="HAMAP" id="MF_01328_B">
    <property type="entry name" value="Ribosomal_uL4_B"/>
    <property type="match status" value="1"/>
</dbReference>
<keyword evidence="3 5" id="KW-0687">Ribonucleoprotein</keyword>
<dbReference type="NCBIfam" id="TIGR03953">
    <property type="entry name" value="rplD_bact"/>
    <property type="match status" value="1"/>
</dbReference>
<evidence type="ECO:0000256" key="6">
    <source>
        <dbReference type="SAM" id="MobiDB-lite"/>
    </source>
</evidence>
<keyword evidence="5" id="KW-0699">rRNA-binding</keyword>
<dbReference type="AlphaFoldDB" id="A0AAE3GZA6"/>
<comment type="caution">
    <text evidence="7">The sequence shown here is derived from an EMBL/GenBank/DDBJ whole genome shotgun (WGS) entry which is preliminary data.</text>
</comment>
<dbReference type="GO" id="GO:0006412">
    <property type="term" value="P:translation"/>
    <property type="evidence" value="ECO:0007669"/>
    <property type="project" value="UniProtKB-UniRule"/>
</dbReference>
<dbReference type="Gene3D" id="3.40.1370.10">
    <property type="match status" value="1"/>
</dbReference>
<dbReference type="Proteomes" id="UP001204144">
    <property type="component" value="Unassembled WGS sequence"/>
</dbReference>
<dbReference type="InterPro" id="IPR002136">
    <property type="entry name" value="Ribosomal_uL4"/>
</dbReference>
<accession>A0AAE3GZA6</accession>
<dbReference type="InterPro" id="IPR013005">
    <property type="entry name" value="Ribosomal_uL4-like"/>
</dbReference>
<dbReference type="GO" id="GO:0005840">
    <property type="term" value="C:ribosome"/>
    <property type="evidence" value="ECO:0007669"/>
    <property type="project" value="UniProtKB-KW"/>
</dbReference>
<evidence type="ECO:0000313" key="7">
    <source>
        <dbReference type="EMBL" id="MCP9761405.1"/>
    </source>
</evidence>
<reference evidence="7 8" key="1">
    <citation type="submission" date="2018-11" db="EMBL/GenBank/DDBJ databases">
        <title>Novel bacteria species description.</title>
        <authorList>
            <person name="Han J.-H."/>
        </authorList>
    </citation>
    <scope>NUCLEOTIDE SEQUENCE [LARGE SCALE GENOMIC DNA]</scope>
    <source>
        <strain evidence="7 8">KCTC23259</strain>
    </source>
</reference>
<evidence type="ECO:0000256" key="2">
    <source>
        <dbReference type="ARBA" id="ARBA00022980"/>
    </source>
</evidence>